<dbReference type="OrthoDB" id="8702693at2"/>
<proteinExistence type="predicted"/>
<accession>A0A5B9FSB5</accession>
<sequence>MNLKDILNHSAGAIIRHKNPFKKLPVPKNKRELPQEFINKWVAPCYMDLLSREHNQGLIIRLTERKNEITSDVIDNCLGDFNWRSRQTGAYFAAVTNRNEYVKSIGNLLLKSEVCYAGKVYCLVLAYFNTKESVTFLNTYLKFYLKQPDLWFDQKEAMQALAYLDKVNGTNNLLKHYDNWIKFIENKPNWEKDITTEFIENNIAIIEAINKRNI</sequence>
<name>A0A5B9FSB5_9FLAO</name>
<dbReference type="KEGG" id="fak:FUA48_03455"/>
<evidence type="ECO:0000313" key="2">
    <source>
        <dbReference type="Proteomes" id="UP000321222"/>
    </source>
</evidence>
<reference evidence="1 2" key="1">
    <citation type="submission" date="2019-08" db="EMBL/GenBank/DDBJ databases">
        <title>Flavobacterium alkalisoli sp. nov., isolated from rhizosphere soil of Suaeda salsa.</title>
        <authorList>
            <person name="Sun J.-Q."/>
            <person name="Xu L."/>
        </authorList>
    </citation>
    <scope>NUCLEOTIDE SEQUENCE [LARGE SCALE GENOMIC DNA]</scope>
    <source>
        <strain evidence="1 2">XS-5</strain>
    </source>
</reference>
<evidence type="ECO:0000313" key="1">
    <source>
        <dbReference type="EMBL" id="QEE48658.1"/>
    </source>
</evidence>
<dbReference type="RefSeq" id="WP_147582181.1">
    <property type="nucleotide sequence ID" value="NZ_CP042831.1"/>
</dbReference>
<dbReference type="AlphaFoldDB" id="A0A5B9FSB5"/>
<dbReference type="EMBL" id="CP042831">
    <property type="protein sequence ID" value="QEE48658.1"/>
    <property type="molecule type" value="Genomic_DNA"/>
</dbReference>
<dbReference type="Pfam" id="PF19463">
    <property type="entry name" value="DUF6000"/>
    <property type="match status" value="1"/>
</dbReference>
<gene>
    <name evidence="1" type="ORF">FUA48_03455</name>
</gene>
<protein>
    <submittedName>
        <fullName evidence="1">Uncharacterized protein</fullName>
    </submittedName>
</protein>
<organism evidence="1 2">
    <name type="scientific">Flavobacterium alkalisoli</name>
    <dbReference type="NCBI Taxonomy" id="2602769"/>
    <lineage>
        <taxon>Bacteria</taxon>
        <taxon>Pseudomonadati</taxon>
        <taxon>Bacteroidota</taxon>
        <taxon>Flavobacteriia</taxon>
        <taxon>Flavobacteriales</taxon>
        <taxon>Flavobacteriaceae</taxon>
        <taxon>Flavobacterium</taxon>
    </lineage>
</organism>
<dbReference type="InterPro" id="IPR046042">
    <property type="entry name" value="DUF6000"/>
</dbReference>
<keyword evidence="2" id="KW-1185">Reference proteome</keyword>
<dbReference type="Proteomes" id="UP000321222">
    <property type="component" value="Chromosome"/>
</dbReference>